<evidence type="ECO:0000256" key="1">
    <source>
        <dbReference type="SAM" id="MobiDB-lite"/>
    </source>
</evidence>
<sequence>MHASETDQCNATHTLPFHHLQKNSESHSLQQTMNHASPYLHPGRSVGLSVDTWIMLSSEPRYSRPAATDDGSHNERRRGGR</sequence>
<feature type="compositionally biased region" description="Polar residues" evidence="1">
    <location>
        <begin position="1"/>
        <end position="13"/>
    </location>
</feature>
<accession>C4J018</accession>
<feature type="region of interest" description="Disordered" evidence="1">
    <location>
        <begin position="1"/>
        <end position="41"/>
    </location>
</feature>
<reference evidence="2" key="2">
    <citation type="submission" date="2012-06" db="EMBL/GenBank/DDBJ databases">
        <authorList>
            <person name="Yu Y."/>
            <person name="Currie J."/>
            <person name="Lomeli R."/>
            <person name="Angelova A."/>
            <person name="Collura K."/>
            <person name="Wissotski M."/>
            <person name="Campos D."/>
            <person name="Kudrna D."/>
            <person name="Golser W."/>
            <person name="Ashely E."/>
            <person name="Descour A."/>
            <person name="Fernandes J."/>
            <person name="Soderlund C."/>
            <person name="Walbot V."/>
        </authorList>
    </citation>
    <scope>NUCLEOTIDE SEQUENCE</scope>
    <source>
        <strain evidence="2">B73</strain>
    </source>
</reference>
<dbReference type="EMBL" id="BT084165">
    <property type="protein sequence ID" value="ACR34518.1"/>
    <property type="molecule type" value="mRNA"/>
</dbReference>
<feature type="region of interest" description="Disordered" evidence="1">
    <location>
        <begin position="58"/>
        <end position="81"/>
    </location>
</feature>
<name>C4J018_MAIZE</name>
<organism evidence="2">
    <name type="scientific">Zea mays</name>
    <name type="common">Maize</name>
    <dbReference type="NCBI Taxonomy" id="4577"/>
    <lineage>
        <taxon>Eukaryota</taxon>
        <taxon>Viridiplantae</taxon>
        <taxon>Streptophyta</taxon>
        <taxon>Embryophyta</taxon>
        <taxon>Tracheophyta</taxon>
        <taxon>Spermatophyta</taxon>
        <taxon>Magnoliopsida</taxon>
        <taxon>Liliopsida</taxon>
        <taxon>Poales</taxon>
        <taxon>Poaceae</taxon>
        <taxon>PACMAD clade</taxon>
        <taxon>Panicoideae</taxon>
        <taxon>Andropogonodae</taxon>
        <taxon>Andropogoneae</taxon>
        <taxon>Tripsacinae</taxon>
        <taxon>Zea</taxon>
    </lineage>
</organism>
<feature type="compositionally biased region" description="Polar residues" evidence="1">
    <location>
        <begin position="26"/>
        <end position="35"/>
    </location>
</feature>
<reference evidence="2" key="1">
    <citation type="journal article" date="2009" name="PLoS Genet.">
        <title>Sequencing, mapping, and analysis of 27,455 maize full-length cDNAs.</title>
        <authorList>
            <person name="Soderlund C."/>
            <person name="Descour A."/>
            <person name="Kudrna D."/>
            <person name="Bomhoff M."/>
            <person name="Boyd L."/>
            <person name="Currie J."/>
            <person name="Angelova A."/>
            <person name="Collura K."/>
            <person name="Wissotski M."/>
            <person name="Ashley E."/>
            <person name="Morrow D."/>
            <person name="Fernandes J."/>
            <person name="Walbot V."/>
            <person name="Yu Y."/>
        </authorList>
    </citation>
    <scope>NUCLEOTIDE SEQUENCE</scope>
    <source>
        <strain evidence="2">B73</strain>
    </source>
</reference>
<evidence type="ECO:0000313" key="2">
    <source>
        <dbReference type="EMBL" id="ACR34518.1"/>
    </source>
</evidence>
<proteinExistence type="evidence at transcript level"/>
<protein>
    <submittedName>
        <fullName evidence="2">Uncharacterized protein</fullName>
    </submittedName>
</protein>
<dbReference type="AlphaFoldDB" id="C4J018"/>